<comment type="catalytic activity">
    <reaction evidence="7">
        <text>ITP + H2O = IMP + diphosphate + H(+)</text>
        <dbReference type="Rhea" id="RHEA:29399"/>
        <dbReference type="ChEBI" id="CHEBI:15377"/>
        <dbReference type="ChEBI" id="CHEBI:15378"/>
        <dbReference type="ChEBI" id="CHEBI:33019"/>
        <dbReference type="ChEBI" id="CHEBI:58053"/>
        <dbReference type="ChEBI" id="CHEBI:61402"/>
        <dbReference type="EC" id="3.6.1.66"/>
    </reaction>
</comment>
<dbReference type="NCBIfam" id="TIGR00042">
    <property type="entry name" value="RdgB/HAM1 family non-canonical purine NTP pyrophosphatase"/>
    <property type="match status" value="1"/>
</dbReference>
<comment type="catalytic activity">
    <reaction evidence="7">
        <text>dITP + H2O = dIMP + diphosphate + H(+)</text>
        <dbReference type="Rhea" id="RHEA:28342"/>
        <dbReference type="ChEBI" id="CHEBI:15377"/>
        <dbReference type="ChEBI" id="CHEBI:15378"/>
        <dbReference type="ChEBI" id="CHEBI:33019"/>
        <dbReference type="ChEBI" id="CHEBI:61194"/>
        <dbReference type="ChEBI" id="CHEBI:61382"/>
        <dbReference type="EC" id="3.6.1.66"/>
    </reaction>
</comment>
<dbReference type="PANTHER" id="PTHR11067">
    <property type="entry name" value="INOSINE TRIPHOSPHATE PYROPHOSPHATASE/HAM1 PROTEIN"/>
    <property type="match status" value="1"/>
</dbReference>
<feature type="binding site" evidence="7">
    <location>
        <begin position="9"/>
        <end position="14"/>
    </location>
    <ligand>
        <name>substrate</name>
    </ligand>
</feature>
<feature type="binding site" evidence="7">
    <location>
        <position position="176"/>
    </location>
    <ligand>
        <name>substrate</name>
    </ligand>
</feature>
<feature type="binding site" evidence="7">
    <location>
        <begin position="181"/>
        <end position="182"/>
    </location>
    <ligand>
        <name>substrate</name>
    </ligand>
</feature>
<keyword evidence="4 7" id="KW-0378">Hydrolase</keyword>
<dbReference type="InterPro" id="IPR002637">
    <property type="entry name" value="RdgB/HAM1"/>
</dbReference>
<feature type="binding site" evidence="7">
    <location>
        <position position="71"/>
    </location>
    <ligand>
        <name>substrate</name>
    </ligand>
</feature>
<dbReference type="InterPro" id="IPR029001">
    <property type="entry name" value="ITPase-like_fam"/>
</dbReference>
<dbReference type="Pfam" id="PF01725">
    <property type="entry name" value="Ham1p_like"/>
    <property type="match status" value="1"/>
</dbReference>
<dbReference type="Gene3D" id="3.90.950.10">
    <property type="match status" value="1"/>
</dbReference>
<dbReference type="InterPro" id="IPR020922">
    <property type="entry name" value="dITP/XTP_pyrophosphatase"/>
</dbReference>
<comment type="subunit">
    <text evidence="7">Homodimer.</text>
</comment>
<dbReference type="CDD" id="cd00515">
    <property type="entry name" value="HAM1"/>
    <property type="match status" value="1"/>
</dbReference>
<comment type="caution">
    <text evidence="7">Lacks conserved residue(s) required for the propagation of feature annotation.</text>
</comment>
<evidence type="ECO:0000256" key="2">
    <source>
        <dbReference type="ARBA" id="ARBA00022723"/>
    </source>
</evidence>
<feature type="active site" description="Proton acceptor" evidence="7">
    <location>
        <position position="70"/>
    </location>
</feature>
<keyword evidence="3 7" id="KW-0547">Nucleotide-binding</keyword>
<evidence type="ECO:0000313" key="10">
    <source>
        <dbReference type="Proteomes" id="UP001219956"/>
    </source>
</evidence>
<evidence type="ECO:0000256" key="3">
    <source>
        <dbReference type="ARBA" id="ARBA00022741"/>
    </source>
</evidence>
<dbReference type="SUPFAM" id="SSF52972">
    <property type="entry name" value="ITPase-like"/>
    <property type="match status" value="1"/>
</dbReference>
<dbReference type="RefSeq" id="WP_272751272.1">
    <property type="nucleotide sequence ID" value="NZ_JAQQLF010000007.1"/>
</dbReference>
<comment type="function">
    <text evidence="7">Pyrophosphatase that catalyzes the hydrolysis of nucleoside triphosphates to their monophosphate derivatives, with a high preference for the non-canonical purine nucleotides XTP (xanthosine triphosphate), dITP (deoxyinosine triphosphate) and ITP. Seems to function as a house-cleaning enzyme that removes non-canonical purine nucleotides from the nucleotide pool, thus preventing their incorporation into DNA/RNA and avoiding chromosomal lesions.</text>
</comment>
<comment type="catalytic activity">
    <reaction evidence="7">
        <text>XTP + H2O = XMP + diphosphate + H(+)</text>
        <dbReference type="Rhea" id="RHEA:28610"/>
        <dbReference type="ChEBI" id="CHEBI:15377"/>
        <dbReference type="ChEBI" id="CHEBI:15378"/>
        <dbReference type="ChEBI" id="CHEBI:33019"/>
        <dbReference type="ChEBI" id="CHEBI:57464"/>
        <dbReference type="ChEBI" id="CHEBI:61314"/>
        <dbReference type="EC" id="3.6.1.66"/>
    </reaction>
</comment>
<comment type="similarity">
    <text evidence="1 7 8">Belongs to the HAM1 NTPase family.</text>
</comment>
<comment type="caution">
    <text evidence="9">The sequence shown here is derived from an EMBL/GenBank/DDBJ whole genome shotgun (WGS) entry which is preliminary data.</text>
</comment>
<evidence type="ECO:0000313" key="9">
    <source>
        <dbReference type="EMBL" id="MDC7716896.1"/>
    </source>
</evidence>
<dbReference type="HAMAP" id="MF_01405">
    <property type="entry name" value="Non_canon_purine_NTPase"/>
    <property type="match status" value="1"/>
</dbReference>
<gene>
    <name evidence="9" type="primary">rdgB</name>
    <name evidence="9" type="ORF">PQU95_06665</name>
</gene>
<sequence>MINKLVLASNNAGKLKEFAALLAPLGIEVIPQGRLNVPECPEPHYTFLENALEKARHASHVTGLPALADDSGICVEALGGKPGVLSARYAGEPKSDERNNAKLVEKLQGKANRRAYYYCVLVLVRHADDPQPLVADGAWYGEVADTASGTGGFGYDPHFWLPSHGCTVADLPADAKNAISHRGQAMQALLAKLQAQLA</sequence>
<reference evidence="9 10" key="1">
    <citation type="submission" date="2023-01" db="EMBL/GenBank/DDBJ databases">
        <title>Novel species of the genus Vogesella isolated from rivers.</title>
        <authorList>
            <person name="Lu H."/>
        </authorList>
    </citation>
    <scope>NUCLEOTIDE SEQUENCE [LARGE SCALE GENOMIC DNA]</scope>
    <source>
        <strain evidence="9 10">DC21W</strain>
    </source>
</reference>
<evidence type="ECO:0000256" key="8">
    <source>
        <dbReference type="RuleBase" id="RU003781"/>
    </source>
</evidence>
<evidence type="ECO:0000256" key="6">
    <source>
        <dbReference type="ARBA" id="ARBA00023080"/>
    </source>
</evidence>
<protein>
    <recommendedName>
        <fullName evidence="7">dITP/XTP pyrophosphatase</fullName>
        <ecNumber evidence="7">3.6.1.66</ecNumber>
    </recommendedName>
    <alternativeName>
        <fullName evidence="7">Non-canonical purine NTP pyrophosphatase</fullName>
    </alternativeName>
    <alternativeName>
        <fullName evidence="7">Non-standard purine NTP pyrophosphatase</fullName>
    </alternativeName>
    <alternativeName>
        <fullName evidence="7">Nucleoside-triphosphate diphosphatase</fullName>
    </alternativeName>
    <alternativeName>
        <fullName evidence="7">Nucleoside-triphosphate pyrophosphatase</fullName>
        <shortName evidence="7">NTPase</shortName>
    </alternativeName>
</protein>
<dbReference type="EC" id="3.6.1.66" evidence="7"/>
<keyword evidence="6 7" id="KW-0546">Nucleotide metabolism</keyword>
<name>A0ABT5IWF8_9NEIS</name>
<accession>A0ABT5IWF8</accession>
<evidence type="ECO:0000256" key="4">
    <source>
        <dbReference type="ARBA" id="ARBA00022801"/>
    </source>
</evidence>
<dbReference type="EMBL" id="JAQQLF010000007">
    <property type="protein sequence ID" value="MDC7716896.1"/>
    <property type="molecule type" value="Genomic_DNA"/>
</dbReference>
<evidence type="ECO:0000256" key="7">
    <source>
        <dbReference type="HAMAP-Rule" id="MF_01405"/>
    </source>
</evidence>
<keyword evidence="5 7" id="KW-0460">Magnesium</keyword>
<comment type="cofactor">
    <cofactor evidence="7">
        <name>Mg(2+)</name>
        <dbReference type="ChEBI" id="CHEBI:18420"/>
    </cofactor>
    <text evidence="7">Binds 1 Mg(2+) ion per subunit.</text>
</comment>
<keyword evidence="10" id="KW-1185">Reference proteome</keyword>
<proteinExistence type="inferred from homology"/>
<evidence type="ECO:0000256" key="5">
    <source>
        <dbReference type="ARBA" id="ARBA00022842"/>
    </source>
</evidence>
<dbReference type="Proteomes" id="UP001219956">
    <property type="component" value="Unassembled WGS sequence"/>
</dbReference>
<evidence type="ECO:0000256" key="1">
    <source>
        <dbReference type="ARBA" id="ARBA00008023"/>
    </source>
</evidence>
<keyword evidence="2 7" id="KW-0479">Metal-binding</keyword>
<feature type="binding site" evidence="7">
    <location>
        <position position="70"/>
    </location>
    <ligand>
        <name>Mg(2+)</name>
        <dbReference type="ChEBI" id="CHEBI:18420"/>
    </ligand>
</feature>
<feature type="binding site" evidence="7">
    <location>
        <begin position="153"/>
        <end position="156"/>
    </location>
    <ligand>
        <name>substrate</name>
    </ligand>
</feature>
<organism evidence="9 10">
    <name type="scientific">Vogesella aquatica</name>
    <dbReference type="NCBI Taxonomy" id="2984206"/>
    <lineage>
        <taxon>Bacteria</taxon>
        <taxon>Pseudomonadati</taxon>
        <taxon>Pseudomonadota</taxon>
        <taxon>Betaproteobacteria</taxon>
        <taxon>Neisseriales</taxon>
        <taxon>Chromobacteriaceae</taxon>
        <taxon>Vogesella</taxon>
    </lineage>
</organism>
<dbReference type="PANTHER" id="PTHR11067:SF9">
    <property type="entry name" value="INOSINE TRIPHOSPHATE PYROPHOSPHATASE"/>
    <property type="match status" value="1"/>
</dbReference>